<evidence type="ECO:0008006" key="3">
    <source>
        <dbReference type="Google" id="ProtNLM"/>
    </source>
</evidence>
<proteinExistence type="predicted"/>
<gene>
    <name evidence="1" type="ORF">Tsedi_02269</name>
</gene>
<accession>A0A554WIH6</accession>
<evidence type="ECO:0000313" key="1">
    <source>
        <dbReference type="EMBL" id="TSE23373.1"/>
    </source>
</evidence>
<evidence type="ECO:0000313" key="2">
    <source>
        <dbReference type="Proteomes" id="UP000320225"/>
    </source>
</evidence>
<organism evidence="1 2">
    <name type="scientific">Tepidimonas sediminis</name>
    <dbReference type="NCBI Taxonomy" id="2588941"/>
    <lineage>
        <taxon>Bacteria</taxon>
        <taxon>Pseudomonadati</taxon>
        <taxon>Pseudomonadota</taxon>
        <taxon>Betaproteobacteria</taxon>
        <taxon>Burkholderiales</taxon>
        <taxon>Tepidimonas</taxon>
    </lineage>
</organism>
<dbReference type="EMBL" id="VJND01000018">
    <property type="protein sequence ID" value="TSE23373.1"/>
    <property type="molecule type" value="Genomic_DNA"/>
</dbReference>
<protein>
    <recommendedName>
        <fullName evidence="3">Phage integrase family protein</fullName>
    </recommendedName>
</protein>
<dbReference type="Proteomes" id="UP000320225">
    <property type="component" value="Unassembled WGS sequence"/>
</dbReference>
<name>A0A554WIH6_9BURK</name>
<comment type="caution">
    <text evidence="1">The sequence shown here is derived from an EMBL/GenBank/DDBJ whole genome shotgun (WGS) entry which is preliminary data.</text>
</comment>
<sequence>MPAGVVAQIMGHKPGAIAERHYTVRPLDLLAQWHAKIEGWTLQQAAIEAPARRRRNGGAWWCDPVPPE</sequence>
<keyword evidence="2" id="KW-1185">Reference proteome</keyword>
<reference evidence="1 2" key="1">
    <citation type="submission" date="2019-07" db="EMBL/GenBank/DDBJ databases">
        <title>Tepidimonas sediminis YIM 72259 draft genome.</title>
        <authorList>
            <person name="Da Costa M.S."/>
            <person name="Froufe H.J.C."/>
            <person name="Egas C."/>
            <person name="Albuquerque L."/>
        </authorList>
    </citation>
    <scope>NUCLEOTIDE SEQUENCE [LARGE SCALE GENOMIC DNA]</scope>
    <source>
        <strain evidence="1 2">YIM 72259</strain>
    </source>
</reference>
<dbReference type="AlphaFoldDB" id="A0A554WIH6"/>